<feature type="compositionally biased region" description="Basic and acidic residues" evidence="1">
    <location>
        <begin position="422"/>
        <end position="431"/>
    </location>
</feature>
<keyword evidence="3" id="KW-1185">Reference proteome</keyword>
<dbReference type="RefSeq" id="XP_001270969.1">
    <property type="nucleotide sequence ID" value="XM_001270968.1"/>
</dbReference>
<dbReference type="EMBL" id="DS027056">
    <property type="protein sequence ID" value="EAW09543.1"/>
    <property type="molecule type" value="Genomic_DNA"/>
</dbReference>
<name>A1CK69_ASPCL</name>
<feature type="compositionally biased region" description="Basic and acidic residues" evidence="1">
    <location>
        <begin position="1"/>
        <end position="28"/>
    </location>
</feature>
<gene>
    <name evidence="2" type="ORF">ACLA_037500</name>
</gene>
<dbReference type="KEGG" id="act:ACLA_037500"/>
<evidence type="ECO:0000313" key="2">
    <source>
        <dbReference type="EMBL" id="EAW09543.1"/>
    </source>
</evidence>
<feature type="region of interest" description="Disordered" evidence="1">
    <location>
        <begin position="349"/>
        <end position="431"/>
    </location>
</feature>
<feature type="compositionally biased region" description="Low complexity" evidence="1">
    <location>
        <begin position="515"/>
        <end position="524"/>
    </location>
</feature>
<dbReference type="HOGENOM" id="CLU_496924_0_0_1"/>
<dbReference type="OMA" id="LMWEFEP"/>
<dbReference type="GeneID" id="4703318"/>
<dbReference type="AlphaFoldDB" id="A1CK69"/>
<feature type="region of interest" description="Disordered" evidence="1">
    <location>
        <begin position="1"/>
        <end position="48"/>
    </location>
</feature>
<dbReference type="VEuPathDB" id="FungiDB:ACLA_037500"/>
<sequence>MAEPLTKRQRERERRLTDPEKPEIEHVEIAAIPERQPGDSPKKSTLKPGKLLKPWELYKHGLQPPPKTVTNARAELREVMARQVVADNPANNSAQNKLQLALMKQDKTLDGSAHRMLQHLMMKQATDAQHTNDGSQQVPRPPPAVVTADGQMLRNLNVVAAETPAPKVYFGTNAPYPRWVITPINYQLAQLTPKVRTLGNLMWKFEAGPISSWQGMPPDQLYEYAYRWLEGAIADGFYREQLIFTLVNGPYAKLAKGISEPLPPLPAPPRTSFYPAKPISLEPSVDETSFFYKGYERPSLAAREGMFIKGSSSPSPKVENQGYLNGDNTPNEVDRFFDTIDIGNACGAGPQVKEVGFDDGREPAIDDDDDDAEQPEVPDEQGSGIRQRARTKRTNRLAPQRALLPLEPTFGSPEPTAAPKQPTEKVKLPSEKELVEQAKKTLRRDFDKHCPPRVNRRIRTWAGFSVPREVMESREMRELPTMPSEHRPFGPISGALAAGPAPAAQVKTARRGRPAKAAPAGPTRKSARIKNRR</sequence>
<feature type="region of interest" description="Disordered" evidence="1">
    <location>
        <begin position="308"/>
        <end position="330"/>
    </location>
</feature>
<accession>A1CK69</accession>
<feature type="compositionally biased region" description="Acidic residues" evidence="1">
    <location>
        <begin position="365"/>
        <end position="379"/>
    </location>
</feature>
<evidence type="ECO:0000256" key="1">
    <source>
        <dbReference type="SAM" id="MobiDB-lite"/>
    </source>
</evidence>
<feature type="compositionally biased region" description="Basic and acidic residues" evidence="1">
    <location>
        <begin position="355"/>
        <end position="364"/>
    </location>
</feature>
<feature type="compositionally biased region" description="Basic and acidic residues" evidence="1">
    <location>
        <begin position="472"/>
        <end position="488"/>
    </location>
</feature>
<proteinExistence type="predicted"/>
<evidence type="ECO:0000313" key="3">
    <source>
        <dbReference type="Proteomes" id="UP000006701"/>
    </source>
</evidence>
<organism evidence="2 3">
    <name type="scientific">Aspergillus clavatus (strain ATCC 1007 / CBS 513.65 / DSM 816 / NCTC 3887 / NRRL 1 / QM 1276 / 107)</name>
    <dbReference type="NCBI Taxonomy" id="344612"/>
    <lineage>
        <taxon>Eukaryota</taxon>
        <taxon>Fungi</taxon>
        <taxon>Dikarya</taxon>
        <taxon>Ascomycota</taxon>
        <taxon>Pezizomycotina</taxon>
        <taxon>Eurotiomycetes</taxon>
        <taxon>Eurotiomycetidae</taxon>
        <taxon>Eurotiales</taxon>
        <taxon>Aspergillaceae</taxon>
        <taxon>Aspergillus</taxon>
        <taxon>Aspergillus subgen. Fumigati</taxon>
    </lineage>
</organism>
<feature type="region of interest" description="Disordered" evidence="1">
    <location>
        <begin position="472"/>
        <end position="533"/>
    </location>
</feature>
<protein>
    <submittedName>
        <fullName evidence="2">Uncharacterized protein</fullName>
    </submittedName>
</protein>
<feature type="compositionally biased region" description="Low complexity" evidence="1">
    <location>
        <begin position="490"/>
        <end position="504"/>
    </location>
</feature>
<reference evidence="2 3" key="1">
    <citation type="journal article" date="2008" name="PLoS Genet.">
        <title>Genomic islands in the pathogenic filamentous fungus Aspergillus fumigatus.</title>
        <authorList>
            <person name="Fedorova N.D."/>
            <person name="Khaldi N."/>
            <person name="Joardar V.S."/>
            <person name="Maiti R."/>
            <person name="Amedeo P."/>
            <person name="Anderson M.J."/>
            <person name="Crabtree J."/>
            <person name="Silva J.C."/>
            <person name="Badger J.H."/>
            <person name="Albarraq A."/>
            <person name="Angiuoli S."/>
            <person name="Bussey H."/>
            <person name="Bowyer P."/>
            <person name="Cotty P.J."/>
            <person name="Dyer P.S."/>
            <person name="Egan A."/>
            <person name="Galens K."/>
            <person name="Fraser-Liggett C.M."/>
            <person name="Haas B.J."/>
            <person name="Inman J.M."/>
            <person name="Kent R."/>
            <person name="Lemieux S."/>
            <person name="Malavazi I."/>
            <person name="Orvis J."/>
            <person name="Roemer T."/>
            <person name="Ronning C.M."/>
            <person name="Sundaram J.P."/>
            <person name="Sutton G."/>
            <person name="Turner G."/>
            <person name="Venter J.C."/>
            <person name="White O.R."/>
            <person name="Whitty B.R."/>
            <person name="Youngman P."/>
            <person name="Wolfe K.H."/>
            <person name="Goldman G.H."/>
            <person name="Wortman J.R."/>
            <person name="Jiang B."/>
            <person name="Denning D.W."/>
            <person name="Nierman W.C."/>
        </authorList>
    </citation>
    <scope>NUCLEOTIDE SEQUENCE [LARGE SCALE GENOMIC DNA]</scope>
    <source>
        <strain evidence="3">ATCC 1007 / CBS 513.65 / DSM 816 / NCTC 3887 / NRRL 1</strain>
    </source>
</reference>
<dbReference type="Proteomes" id="UP000006701">
    <property type="component" value="Unassembled WGS sequence"/>
</dbReference>
<dbReference type="OrthoDB" id="4506111at2759"/>